<dbReference type="Gene3D" id="3.40.630.10">
    <property type="entry name" value="Zn peptidases"/>
    <property type="match status" value="1"/>
</dbReference>
<comment type="similarity">
    <text evidence="2">Belongs to the peptidase M28 family. M28B subfamily.</text>
</comment>
<comment type="cofactor">
    <cofactor evidence="1">
        <name>Zn(2+)</name>
        <dbReference type="ChEBI" id="CHEBI:29105"/>
    </cofactor>
</comment>
<sequence length="188" mass="20995">MSDVIPEIQSDPPLSLRTTLRKFSKTRHHVTNPRSKEKARKYIKKMFTKSGLHVWSEYIDTIPSIRGENIVGMLEGKYTGTADDRIVIVGAHYDTTSRTRGVDDNGSGVTALLQVAKQIGNSGCSFKNTILFVAFDFEEDTAESEYPIPFGSEYFVRNLTQHLNRTGGTIKGALVLEMLANHNTTRGR</sequence>
<evidence type="ECO:0000313" key="3">
    <source>
        <dbReference type="EMBL" id="CAB3996426.1"/>
    </source>
</evidence>
<dbReference type="EMBL" id="CACRXK020002867">
    <property type="protein sequence ID" value="CAB3996426.1"/>
    <property type="molecule type" value="Genomic_DNA"/>
</dbReference>
<reference evidence="3" key="1">
    <citation type="submission" date="2020-04" db="EMBL/GenBank/DDBJ databases">
        <authorList>
            <person name="Alioto T."/>
            <person name="Alioto T."/>
            <person name="Gomez Garrido J."/>
        </authorList>
    </citation>
    <scope>NUCLEOTIDE SEQUENCE</scope>
    <source>
        <strain evidence="3">A484AB</strain>
    </source>
</reference>
<comment type="caution">
    <text evidence="3">The sequence shown here is derived from an EMBL/GenBank/DDBJ whole genome shotgun (WGS) entry which is preliminary data.</text>
</comment>
<protein>
    <submittedName>
        <fullName evidence="3">Uncharacterized protein</fullName>
    </submittedName>
</protein>
<organism evidence="3 4">
    <name type="scientific">Paramuricea clavata</name>
    <name type="common">Red gorgonian</name>
    <name type="synonym">Violescent sea-whip</name>
    <dbReference type="NCBI Taxonomy" id="317549"/>
    <lineage>
        <taxon>Eukaryota</taxon>
        <taxon>Metazoa</taxon>
        <taxon>Cnidaria</taxon>
        <taxon>Anthozoa</taxon>
        <taxon>Octocorallia</taxon>
        <taxon>Malacalcyonacea</taxon>
        <taxon>Plexauridae</taxon>
        <taxon>Paramuricea</taxon>
    </lineage>
</organism>
<dbReference type="SUPFAM" id="SSF53187">
    <property type="entry name" value="Zn-dependent exopeptidases"/>
    <property type="match status" value="1"/>
</dbReference>
<gene>
    <name evidence="3" type="ORF">PACLA_8A026253</name>
</gene>
<keyword evidence="4" id="KW-1185">Reference proteome</keyword>
<dbReference type="OrthoDB" id="5972834at2759"/>
<evidence type="ECO:0000256" key="2">
    <source>
        <dbReference type="ARBA" id="ARBA00005634"/>
    </source>
</evidence>
<proteinExistence type="inferred from homology"/>
<dbReference type="PANTHER" id="PTHR12147:SF26">
    <property type="entry name" value="PEPTIDASE M28 DOMAIN-CONTAINING PROTEIN"/>
    <property type="match status" value="1"/>
</dbReference>
<dbReference type="PANTHER" id="PTHR12147">
    <property type="entry name" value="METALLOPEPTIDASE M28 FAMILY MEMBER"/>
    <property type="match status" value="1"/>
</dbReference>
<evidence type="ECO:0000256" key="1">
    <source>
        <dbReference type="ARBA" id="ARBA00001947"/>
    </source>
</evidence>
<dbReference type="GO" id="GO:0008235">
    <property type="term" value="F:metalloexopeptidase activity"/>
    <property type="evidence" value="ECO:0007669"/>
    <property type="project" value="InterPro"/>
</dbReference>
<dbReference type="Proteomes" id="UP001152795">
    <property type="component" value="Unassembled WGS sequence"/>
</dbReference>
<dbReference type="InterPro" id="IPR007484">
    <property type="entry name" value="Peptidase_M28"/>
</dbReference>
<dbReference type="Pfam" id="PF04389">
    <property type="entry name" value="Peptidase_M28"/>
    <property type="match status" value="1"/>
</dbReference>
<accession>A0A6S7H1N2</accession>
<dbReference type="GO" id="GO:0006508">
    <property type="term" value="P:proteolysis"/>
    <property type="evidence" value="ECO:0007669"/>
    <property type="project" value="InterPro"/>
</dbReference>
<dbReference type="AlphaFoldDB" id="A0A6S7H1N2"/>
<dbReference type="InterPro" id="IPR045175">
    <property type="entry name" value="M28_fam"/>
</dbReference>
<evidence type="ECO:0000313" key="4">
    <source>
        <dbReference type="Proteomes" id="UP001152795"/>
    </source>
</evidence>
<name>A0A6S7H1N2_PARCT</name>